<proteinExistence type="predicted"/>
<dbReference type="PROSITE" id="PS51352">
    <property type="entry name" value="THIOREDOXIN_2"/>
    <property type="match status" value="1"/>
</dbReference>
<evidence type="ECO:0000259" key="1">
    <source>
        <dbReference type="PROSITE" id="PS51352"/>
    </source>
</evidence>
<sequence>MKNVLVSLFAVLAFLFIGCDGGSTIDSKSLAKKKIEEDNKEFISQSFLLLTTDEKIIGFKSTANGLDFDEFKGKKAVIIDVFATWCPPCIEAIPKLREIKEKYKDDLEIVSVLFQDEKTVEEIQEFIKEYQINYPITMGEENDKLAQELNVRKIPEMFLFSKDGKFVHKFIGNAPKEELEKYIKIAIEN</sequence>
<accession>A0A366MSC9</accession>
<dbReference type="GO" id="GO:0016491">
    <property type="term" value="F:oxidoreductase activity"/>
    <property type="evidence" value="ECO:0007669"/>
    <property type="project" value="InterPro"/>
</dbReference>
<dbReference type="PANTHER" id="PTHR42852">
    <property type="entry name" value="THIOL:DISULFIDE INTERCHANGE PROTEIN DSBE"/>
    <property type="match status" value="1"/>
</dbReference>
<gene>
    <name evidence="2" type="ORF">CRU91_04980</name>
</gene>
<dbReference type="SUPFAM" id="SSF52833">
    <property type="entry name" value="Thioredoxin-like"/>
    <property type="match status" value="1"/>
</dbReference>
<name>A0A366MSC9_9BACT</name>
<dbReference type="AlphaFoldDB" id="A0A366MSC9"/>
<dbReference type="OrthoDB" id="9813820at2"/>
<dbReference type="PROSITE" id="PS51257">
    <property type="entry name" value="PROKAR_LIPOPROTEIN"/>
    <property type="match status" value="1"/>
</dbReference>
<feature type="domain" description="Thioredoxin" evidence="1">
    <location>
        <begin position="50"/>
        <end position="188"/>
    </location>
</feature>
<protein>
    <submittedName>
        <fullName evidence="2">Thioredoxin</fullName>
    </submittedName>
</protein>
<dbReference type="Pfam" id="PF08534">
    <property type="entry name" value="Redoxin"/>
    <property type="match status" value="1"/>
</dbReference>
<dbReference type="EMBL" id="PDKB01000007">
    <property type="protein sequence ID" value="RBQ29186.1"/>
    <property type="molecule type" value="Genomic_DNA"/>
</dbReference>
<dbReference type="InterPro" id="IPR050553">
    <property type="entry name" value="Thioredoxin_ResA/DsbE_sf"/>
</dbReference>
<dbReference type="RefSeq" id="WP_113894011.1">
    <property type="nucleotide sequence ID" value="NZ_JANJGA010000008.1"/>
</dbReference>
<dbReference type="Proteomes" id="UP000252669">
    <property type="component" value="Unassembled WGS sequence"/>
</dbReference>
<reference evidence="2 3" key="1">
    <citation type="submission" date="2017-10" db="EMBL/GenBank/DDBJ databases">
        <title>Genomics of the genus Arcobacter.</title>
        <authorList>
            <person name="Perez-Cataluna A."/>
            <person name="Figueras M.J."/>
        </authorList>
    </citation>
    <scope>NUCLEOTIDE SEQUENCE [LARGE SCALE GENOMIC DNA]</scope>
    <source>
        <strain evidence="2 3">CECT 9230</strain>
    </source>
</reference>
<keyword evidence="3" id="KW-1185">Reference proteome</keyword>
<organism evidence="2 3">
    <name type="scientific">Aliarcobacter vitoriensis</name>
    <dbReference type="NCBI Taxonomy" id="2011099"/>
    <lineage>
        <taxon>Bacteria</taxon>
        <taxon>Pseudomonadati</taxon>
        <taxon>Campylobacterota</taxon>
        <taxon>Epsilonproteobacteria</taxon>
        <taxon>Campylobacterales</taxon>
        <taxon>Arcobacteraceae</taxon>
        <taxon>Aliarcobacter</taxon>
    </lineage>
</organism>
<comment type="caution">
    <text evidence="2">The sequence shown here is derived from an EMBL/GenBank/DDBJ whole genome shotgun (WGS) entry which is preliminary data.</text>
</comment>
<dbReference type="InterPro" id="IPR013740">
    <property type="entry name" value="Redoxin"/>
</dbReference>
<dbReference type="PANTHER" id="PTHR42852:SF17">
    <property type="entry name" value="THIOREDOXIN-LIKE PROTEIN HI_1115"/>
    <property type="match status" value="1"/>
</dbReference>
<dbReference type="InterPro" id="IPR013766">
    <property type="entry name" value="Thioredoxin_domain"/>
</dbReference>
<dbReference type="CDD" id="cd02966">
    <property type="entry name" value="TlpA_like_family"/>
    <property type="match status" value="1"/>
</dbReference>
<evidence type="ECO:0000313" key="2">
    <source>
        <dbReference type="EMBL" id="RBQ29186.1"/>
    </source>
</evidence>
<dbReference type="Gene3D" id="3.40.30.10">
    <property type="entry name" value="Glutaredoxin"/>
    <property type="match status" value="1"/>
</dbReference>
<evidence type="ECO:0000313" key="3">
    <source>
        <dbReference type="Proteomes" id="UP000252669"/>
    </source>
</evidence>
<dbReference type="InterPro" id="IPR036249">
    <property type="entry name" value="Thioredoxin-like_sf"/>
</dbReference>